<comment type="pathway">
    <text evidence="2">Lipid metabolism; fatty acid beta-oxidation.</text>
</comment>
<name>A0ABT0LCR0_9GAMM</name>
<evidence type="ECO:0000256" key="9">
    <source>
        <dbReference type="ARBA" id="ARBA00022832"/>
    </source>
</evidence>
<keyword evidence="14" id="KW-0812">Transmembrane</keyword>
<dbReference type="NCBIfam" id="NF038187">
    <property type="entry name" value="FadE_coli"/>
    <property type="match status" value="1"/>
</dbReference>
<evidence type="ECO:0000256" key="4">
    <source>
        <dbReference type="ARBA" id="ARBA00012033"/>
    </source>
</evidence>
<dbReference type="InterPro" id="IPR050741">
    <property type="entry name" value="Acyl-CoA_dehydrogenase"/>
</dbReference>
<keyword evidence="14" id="KW-1133">Transmembrane helix</keyword>
<dbReference type="InterPro" id="IPR036250">
    <property type="entry name" value="AcylCo_DH-like_C"/>
</dbReference>
<dbReference type="Proteomes" id="UP001203423">
    <property type="component" value="Unassembled WGS sequence"/>
</dbReference>
<comment type="catalytic activity">
    <reaction evidence="12">
        <text>a medium-chain 2,3-saturated fatty acyl-CoA + oxidized [electron-transfer flavoprotein] + H(+) = a medium-chain (2E)-enoyl-CoA + reduced [electron-transfer flavoprotein]</text>
        <dbReference type="Rhea" id="RHEA:14477"/>
        <dbReference type="Rhea" id="RHEA-COMP:10685"/>
        <dbReference type="Rhea" id="RHEA-COMP:10686"/>
        <dbReference type="ChEBI" id="CHEBI:15378"/>
        <dbReference type="ChEBI" id="CHEBI:57692"/>
        <dbReference type="ChEBI" id="CHEBI:58307"/>
        <dbReference type="ChEBI" id="CHEBI:83723"/>
        <dbReference type="ChEBI" id="CHEBI:83726"/>
        <dbReference type="EC" id="1.3.8.7"/>
    </reaction>
</comment>
<evidence type="ECO:0000256" key="8">
    <source>
        <dbReference type="ARBA" id="ARBA00022827"/>
    </source>
</evidence>
<dbReference type="GO" id="GO:0070991">
    <property type="term" value="F:medium-chain fatty acyl-CoA dehydrogenase activity"/>
    <property type="evidence" value="ECO:0007669"/>
    <property type="project" value="UniProtKB-EC"/>
</dbReference>
<sequence>MNTLLWIIAMILVLGTLTYLRVSLLTATLSAAIIMVAGSILDIINPIAWIVFLVLALPLNLTSFRKNFITRPLLKVYRGIMPEMSSTEKEAIEAGTTWWEADLFAGNPSWKKLHNYPKPTLSVEEKAFIDGPVVEVCTMVNQHQVSHQLADLPQDVWQFLKDNGFFAMIIKKKYGGLEFSAYAQSRVLQKLAGVSSELASTVGVPNSLGPGELLQHYGTTAQQDHYLPRLAKGLEVPCFALTSPEAGSDAGAIPDFGIVCKGQWEGEEILGMKLTWNKRYITLAPVATVLGLAFKLKDPDGLLGDKTELGITCALIPTALKGVITGRRHFPLNCMFQNGPTQGEGVFVPLSFIIGGPEMAGQGWRMLVECLSVGRGITLPSNSAGGVKTVALATGAYARIRRQFKLPIGKLEGIEEPMARIGGNAYLMDAVASLTTTGIDLGEKPSVVTAIVKCHLTDRMQKSVIDAMDIHGGKGVCLGPNNYLGRGYQAAPIAITVEGANILTRSMIIYGQGAIRCHPYVLTEMESAFDPDASKGLTDFDAAIFGHIGFAASNFVRSVWLGLTSSRFSNSPYSDNTKRYYQHMNRFSANLALLSDLAMATLGGDLKRKERISARLGDLLSQLYLTSATLKRYEDDGRQTEDLPLVHWAVEDSLHKLQTSLDELLDNFPMGLGRVLRPVIFPFGRPLTRPSDVLDHKVAAIMQTPCASRDRLGDGQYFEAHENNPVGIQEATFKDLLAAEPVFDKVCKAANKRLPFMWLDKIAAEGKALGVLTDDEVSLLERAEIGRMKSINVDDFSAEELQAQIIIEKKHEQAA</sequence>
<evidence type="ECO:0000256" key="7">
    <source>
        <dbReference type="ARBA" id="ARBA00022630"/>
    </source>
</evidence>
<dbReference type="Pfam" id="PF09317">
    <property type="entry name" value="ACDH_C"/>
    <property type="match status" value="1"/>
</dbReference>
<comment type="similarity">
    <text evidence="3">Belongs to the acyl-CoA dehydrogenase family.</text>
</comment>
<evidence type="ECO:0000313" key="18">
    <source>
        <dbReference type="EMBL" id="MCL1125492.1"/>
    </source>
</evidence>
<evidence type="ECO:0000256" key="10">
    <source>
        <dbReference type="ARBA" id="ARBA00023002"/>
    </source>
</evidence>
<keyword evidence="19" id="KW-1185">Reference proteome</keyword>
<dbReference type="PANTHER" id="PTHR48083:SF18">
    <property type="entry name" value="ACYL-COENZYME A DEHYDROGENASE"/>
    <property type="match status" value="1"/>
</dbReference>
<reference evidence="18 19" key="1">
    <citation type="submission" date="2022-01" db="EMBL/GenBank/DDBJ databases">
        <title>Whole genome-based taxonomy of the Shewanellaceae.</title>
        <authorList>
            <person name="Martin-Rodriguez A.J."/>
        </authorList>
    </citation>
    <scope>NUCLEOTIDE SEQUENCE [LARGE SCALE GENOMIC DNA]</scope>
    <source>
        <strain evidence="18 19">DSM 17177</strain>
    </source>
</reference>
<dbReference type="Gene3D" id="1.10.540.10">
    <property type="entry name" value="Acyl-CoA dehydrogenase/oxidase, N-terminal domain"/>
    <property type="match status" value="1"/>
</dbReference>
<evidence type="ECO:0000256" key="11">
    <source>
        <dbReference type="ARBA" id="ARBA00023098"/>
    </source>
</evidence>
<dbReference type="Gene3D" id="2.40.110.10">
    <property type="entry name" value="Butyryl-CoA Dehydrogenase, subunit A, domain 2"/>
    <property type="match status" value="1"/>
</dbReference>
<dbReference type="Gene3D" id="1.20.140.10">
    <property type="entry name" value="Butyryl-CoA Dehydrogenase, subunit A, domain 3"/>
    <property type="match status" value="1"/>
</dbReference>
<dbReference type="InterPro" id="IPR037069">
    <property type="entry name" value="AcylCoA_DH/ox_N_sf"/>
</dbReference>
<keyword evidence="8" id="KW-0274">FAD</keyword>
<dbReference type="Pfam" id="PF02771">
    <property type="entry name" value="Acyl-CoA_dh_N"/>
    <property type="match status" value="1"/>
</dbReference>
<evidence type="ECO:0000256" key="2">
    <source>
        <dbReference type="ARBA" id="ARBA00005005"/>
    </source>
</evidence>
<keyword evidence="11" id="KW-0443">Lipid metabolism</keyword>
<comment type="cofactor">
    <cofactor evidence="1">
        <name>FAD</name>
        <dbReference type="ChEBI" id="CHEBI:57692"/>
    </cofactor>
</comment>
<evidence type="ECO:0000256" key="1">
    <source>
        <dbReference type="ARBA" id="ARBA00001974"/>
    </source>
</evidence>
<keyword evidence="14" id="KW-0472">Membrane</keyword>
<dbReference type="NCBIfam" id="NF009586">
    <property type="entry name" value="PRK13026.1"/>
    <property type="match status" value="1"/>
</dbReference>
<dbReference type="InterPro" id="IPR009075">
    <property type="entry name" value="AcylCo_DH/oxidase_C"/>
</dbReference>
<dbReference type="InterPro" id="IPR047634">
    <property type="entry name" value="FadE"/>
</dbReference>
<dbReference type="EMBL" id="JAKIKS010000050">
    <property type="protein sequence ID" value="MCL1125492.1"/>
    <property type="molecule type" value="Genomic_DNA"/>
</dbReference>
<evidence type="ECO:0000256" key="13">
    <source>
        <dbReference type="ARBA" id="ARBA00049247"/>
    </source>
</evidence>
<dbReference type="Pfam" id="PF00441">
    <property type="entry name" value="Acyl-CoA_dh_1"/>
    <property type="match status" value="1"/>
</dbReference>
<evidence type="ECO:0000259" key="15">
    <source>
        <dbReference type="Pfam" id="PF00441"/>
    </source>
</evidence>
<keyword evidence="7" id="KW-0285">Flavoprotein</keyword>
<feature type="domain" description="Acyl-CoA dehydrogenase/oxidase C-terminal" evidence="15">
    <location>
        <begin position="361"/>
        <end position="508"/>
    </location>
</feature>
<keyword evidence="9" id="KW-0276">Fatty acid metabolism</keyword>
<evidence type="ECO:0000256" key="6">
    <source>
        <dbReference type="ARBA" id="ARBA00020144"/>
    </source>
</evidence>
<comment type="caution">
    <text evidence="18">The sequence shown here is derived from an EMBL/GenBank/DDBJ whole genome shotgun (WGS) entry which is preliminary data.</text>
</comment>
<dbReference type="SUPFAM" id="SSF56645">
    <property type="entry name" value="Acyl-CoA dehydrogenase NM domain-like"/>
    <property type="match status" value="1"/>
</dbReference>
<evidence type="ECO:0000256" key="5">
    <source>
        <dbReference type="ARBA" id="ARBA00012040"/>
    </source>
</evidence>
<comment type="catalytic activity">
    <reaction evidence="13">
        <text>a long-chain 2,3-saturated fatty acyl-CoA + oxidized [electron-transfer flavoprotein] + H(+) = a long-chain (2E)-enoyl-CoA + reduced [electron-transfer flavoprotein]</text>
        <dbReference type="Rhea" id="RHEA:17721"/>
        <dbReference type="Rhea" id="RHEA-COMP:10685"/>
        <dbReference type="Rhea" id="RHEA-COMP:10686"/>
        <dbReference type="ChEBI" id="CHEBI:15378"/>
        <dbReference type="ChEBI" id="CHEBI:57692"/>
        <dbReference type="ChEBI" id="CHEBI:58307"/>
        <dbReference type="ChEBI" id="CHEBI:83721"/>
        <dbReference type="ChEBI" id="CHEBI:83727"/>
        <dbReference type="EC" id="1.3.8.8"/>
    </reaction>
</comment>
<gene>
    <name evidence="18" type="primary">fadE</name>
    <name evidence="18" type="ORF">L2764_13635</name>
</gene>
<dbReference type="InterPro" id="IPR013786">
    <property type="entry name" value="AcylCoA_DH/ox_N"/>
</dbReference>
<evidence type="ECO:0000256" key="12">
    <source>
        <dbReference type="ARBA" id="ARBA00047882"/>
    </source>
</evidence>
<evidence type="ECO:0000256" key="3">
    <source>
        <dbReference type="ARBA" id="ARBA00009347"/>
    </source>
</evidence>
<feature type="transmembrane region" description="Helical" evidence="14">
    <location>
        <begin position="6"/>
        <end position="36"/>
    </location>
</feature>
<evidence type="ECO:0000259" key="17">
    <source>
        <dbReference type="Pfam" id="PF09317"/>
    </source>
</evidence>
<proteinExistence type="inferred from homology"/>
<evidence type="ECO:0000313" key="19">
    <source>
        <dbReference type="Proteomes" id="UP001203423"/>
    </source>
</evidence>
<accession>A0ABT0LCR0</accession>
<dbReference type="InterPro" id="IPR046373">
    <property type="entry name" value="Acyl-CoA_Oxase/DH_mid-dom_sf"/>
</dbReference>
<dbReference type="EC" id="1.3.8.7" evidence="4"/>
<dbReference type="NCBIfam" id="NF007000">
    <property type="entry name" value="PRK09463.1"/>
    <property type="match status" value="1"/>
</dbReference>
<evidence type="ECO:0000259" key="16">
    <source>
        <dbReference type="Pfam" id="PF02771"/>
    </source>
</evidence>
<dbReference type="SUPFAM" id="SSF47203">
    <property type="entry name" value="Acyl-CoA dehydrogenase C-terminal domain-like"/>
    <property type="match status" value="1"/>
</dbReference>
<dbReference type="InterPro" id="IPR015396">
    <property type="entry name" value="FadE_C"/>
</dbReference>
<dbReference type="PANTHER" id="PTHR48083">
    <property type="entry name" value="MEDIUM-CHAIN SPECIFIC ACYL-COA DEHYDROGENASE, MITOCHONDRIAL-RELATED"/>
    <property type="match status" value="1"/>
</dbReference>
<feature type="domain" description="Acyl-CoA dehydrogenase/oxidase N-terminal" evidence="16">
    <location>
        <begin position="150"/>
        <end position="233"/>
    </location>
</feature>
<feature type="transmembrane region" description="Helical" evidence="14">
    <location>
        <begin position="43"/>
        <end position="61"/>
    </location>
</feature>
<organism evidence="18 19">
    <name type="scientific">Shewanella surugensis</name>
    <dbReference type="NCBI Taxonomy" id="212020"/>
    <lineage>
        <taxon>Bacteria</taxon>
        <taxon>Pseudomonadati</taxon>
        <taxon>Pseudomonadota</taxon>
        <taxon>Gammaproteobacteria</taxon>
        <taxon>Alteromonadales</taxon>
        <taxon>Shewanellaceae</taxon>
        <taxon>Shewanella</taxon>
    </lineage>
</organism>
<dbReference type="RefSeq" id="WP_248940803.1">
    <property type="nucleotide sequence ID" value="NZ_JAKIKS010000050.1"/>
</dbReference>
<feature type="domain" description="Acyl-CoA dehydrogenase C-terminal bacterial-type" evidence="17">
    <location>
        <begin position="515"/>
        <end position="796"/>
    </location>
</feature>
<protein>
    <recommendedName>
        <fullName evidence="6">Acyl-coenzyme A dehydrogenase</fullName>
        <ecNumber evidence="4">1.3.8.7</ecNumber>
        <ecNumber evidence="5">1.3.8.8</ecNumber>
    </recommendedName>
</protein>
<dbReference type="EC" id="1.3.8.8" evidence="5"/>
<dbReference type="InterPro" id="IPR009100">
    <property type="entry name" value="AcylCoA_DH/oxidase_NM_dom_sf"/>
</dbReference>
<evidence type="ECO:0000256" key="14">
    <source>
        <dbReference type="SAM" id="Phobius"/>
    </source>
</evidence>
<keyword evidence="10 18" id="KW-0560">Oxidoreductase</keyword>
<dbReference type="GO" id="GO:0004466">
    <property type="term" value="F:long-chain fatty acyl-CoA dehydrogenase activity"/>
    <property type="evidence" value="ECO:0007669"/>
    <property type="project" value="UniProtKB-EC"/>
</dbReference>